<proteinExistence type="predicted"/>
<dbReference type="Ensembl" id="ENSANIT00000014271.1">
    <property type="protein sequence ID" value="ENSANIP00000013789.1"/>
    <property type="gene ID" value="ENSANIG00000009364.1"/>
</dbReference>
<keyword evidence="2" id="KW-0808">Transferase</keyword>
<accession>A0A8B9RWC6</accession>
<organism evidence="5 6">
    <name type="scientific">Accipiter nisus</name>
    <name type="common">Eurasian sparrowhawk</name>
    <dbReference type="NCBI Taxonomy" id="211598"/>
    <lineage>
        <taxon>Eukaryota</taxon>
        <taxon>Metazoa</taxon>
        <taxon>Chordata</taxon>
        <taxon>Craniata</taxon>
        <taxon>Vertebrata</taxon>
        <taxon>Euteleostomi</taxon>
        <taxon>Archelosauria</taxon>
        <taxon>Archosauria</taxon>
        <taxon>Dinosauria</taxon>
        <taxon>Saurischia</taxon>
        <taxon>Theropoda</taxon>
        <taxon>Coelurosauria</taxon>
        <taxon>Aves</taxon>
        <taxon>Neognathae</taxon>
        <taxon>Neoaves</taxon>
        <taxon>Telluraves</taxon>
        <taxon>Accipitrimorphae</taxon>
        <taxon>Accipitriformes</taxon>
        <taxon>Accipitridae</taxon>
        <taxon>Accipitrinae</taxon>
        <taxon>Accipiter</taxon>
    </lineage>
</organism>
<dbReference type="Proteomes" id="UP000694541">
    <property type="component" value="Unplaced"/>
</dbReference>
<evidence type="ECO:0000259" key="4">
    <source>
        <dbReference type="Pfam" id="PF22528"/>
    </source>
</evidence>
<dbReference type="InterPro" id="IPR029063">
    <property type="entry name" value="SAM-dependent_MTases_sf"/>
</dbReference>
<dbReference type="Pfam" id="PF22528">
    <property type="entry name" value="PRMT_C"/>
    <property type="match status" value="1"/>
</dbReference>
<evidence type="ECO:0000313" key="6">
    <source>
        <dbReference type="Proteomes" id="UP000694541"/>
    </source>
</evidence>
<sequence length="92" mass="10253">NKAAEKVSCPRAEKIYPDICTISLVAVGDMNKHVDKLLFWDDVYGFDMSCMKKAVIPEAVVEVLDPNTLISTASVIKSYYCPLVEIACLVRR</sequence>
<protein>
    <recommendedName>
        <fullName evidence="4">Protein arginine N-methyltransferase domain-containing protein</fullName>
    </recommendedName>
</protein>
<dbReference type="GO" id="GO:0032259">
    <property type="term" value="P:methylation"/>
    <property type="evidence" value="ECO:0007669"/>
    <property type="project" value="UniProtKB-KW"/>
</dbReference>
<dbReference type="GO" id="GO:0005634">
    <property type="term" value="C:nucleus"/>
    <property type="evidence" value="ECO:0007669"/>
    <property type="project" value="TreeGrafter"/>
</dbReference>
<reference evidence="5" key="1">
    <citation type="submission" date="2025-08" db="UniProtKB">
        <authorList>
            <consortium name="Ensembl"/>
        </authorList>
    </citation>
    <scope>IDENTIFICATION</scope>
</reference>
<name>A0A8B9RWC6_9AVES</name>
<dbReference type="GO" id="GO:0016274">
    <property type="term" value="F:protein-arginine N-methyltransferase activity"/>
    <property type="evidence" value="ECO:0007669"/>
    <property type="project" value="InterPro"/>
</dbReference>
<evidence type="ECO:0000256" key="3">
    <source>
        <dbReference type="ARBA" id="ARBA00022691"/>
    </source>
</evidence>
<dbReference type="InterPro" id="IPR055135">
    <property type="entry name" value="PRMT_dom"/>
</dbReference>
<dbReference type="Gene3D" id="2.70.160.11">
    <property type="entry name" value="Hnrnp arginine n-methyltransferase1"/>
    <property type="match status" value="1"/>
</dbReference>
<dbReference type="GO" id="GO:0042054">
    <property type="term" value="F:histone methyltransferase activity"/>
    <property type="evidence" value="ECO:0007669"/>
    <property type="project" value="TreeGrafter"/>
</dbReference>
<dbReference type="InterPro" id="IPR025799">
    <property type="entry name" value="Arg_MeTrfase"/>
</dbReference>
<keyword evidence="3" id="KW-0949">S-adenosyl-L-methionine</keyword>
<dbReference type="SUPFAM" id="SSF53335">
    <property type="entry name" value="S-adenosyl-L-methionine-dependent methyltransferases"/>
    <property type="match status" value="1"/>
</dbReference>
<evidence type="ECO:0000256" key="2">
    <source>
        <dbReference type="ARBA" id="ARBA00022679"/>
    </source>
</evidence>
<reference evidence="5" key="2">
    <citation type="submission" date="2025-09" db="UniProtKB">
        <authorList>
            <consortium name="Ensembl"/>
        </authorList>
    </citation>
    <scope>IDENTIFICATION</scope>
</reference>
<feature type="domain" description="Protein arginine N-methyltransferase" evidence="4">
    <location>
        <begin position="21"/>
        <end position="78"/>
    </location>
</feature>
<evidence type="ECO:0000256" key="1">
    <source>
        <dbReference type="ARBA" id="ARBA00022603"/>
    </source>
</evidence>
<evidence type="ECO:0000313" key="5">
    <source>
        <dbReference type="Ensembl" id="ENSANIP00000013789.1"/>
    </source>
</evidence>
<dbReference type="AlphaFoldDB" id="A0A8B9RWC6"/>
<keyword evidence="1" id="KW-0489">Methyltransferase</keyword>
<dbReference type="PANTHER" id="PTHR11006:SF53">
    <property type="entry name" value="PROTEIN ARGININE N-METHYLTRANSFERASE 3"/>
    <property type="match status" value="1"/>
</dbReference>
<dbReference type="PANTHER" id="PTHR11006">
    <property type="entry name" value="PROTEIN ARGININE N-METHYLTRANSFERASE"/>
    <property type="match status" value="1"/>
</dbReference>
<keyword evidence="6" id="KW-1185">Reference proteome</keyword>